<evidence type="ECO:0000313" key="2">
    <source>
        <dbReference type="Proteomes" id="UP001234297"/>
    </source>
</evidence>
<comment type="caution">
    <text evidence="1">The sequence shown here is derived from an EMBL/GenBank/DDBJ whole genome shotgun (WGS) entry which is preliminary data.</text>
</comment>
<name>A0ACC2MJI0_PERAE</name>
<proteinExistence type="predicted"/>
<keyword evidence="2" id="KW-1185">Reference proteome</keyword>
<evidence type="ECO:0000313" key="1">
    <source>
        <dbReference type="EMBL" id="KAJ8645795.1"/>
    </source>
</evidence>
<organism evidence="1 2">
    <name type="scientific">Persea americana</name>
    <name type="common">Avocado</name>
    <dbReference type="NCBI Taxonomy" id="3435"/>
    <lineage>
        <taxon>Eukaryota</taxon>
        <taxon>Viridiplantae</taxon>
        <taxon>Streptophyta</taxon>
        <taxon>Embryophyta</taxon>
        <taxon>Tracheophyta</taxon>
        <taxon>Spermatophyta</taxon>
        <taxon>Magnoliopsida</taxon>
        <taxon>Magnoliidae</taxon>
        <taxon>Laurales</taxon>
        <taxon>Lauraceae</taxon>
        <taxon>Persea</taxon>
    </lineage>
</organism>
<dbReference type="Proteomes" id="UP001234297">
    <property type="component" value="Chromosome 2"/>
</dbReference>
<accession>A0ACC2MJI0</accession>
<dbReference type="EMBL" id="CM056810">
    <property type="protein sequence ID" value="KAJ8645795.1"/>
    <property type="molecule type" value="Genomic_DNA"/>
</dbReference>
<reference evidence="1 2" key="1">
    <citation type="journal article" date="2022" name="Hortic Res">
        <title>A haplotype resolved chromosomal level avocado genome allows analysis of novel avocado genes.</title>
        <authorList>
            <person name="Nath O."/>
            <person name="Fletcher S.J."/>
            <person name="Hayward A."/>
            <person name="Shaw L.M."/>
            <person name="Masouleh A.K."/>
            <person name="Furtado A."/>
            <person name="Henry R.J."/>
            <person name="Mitter N."/>
        </authorList>
    </citation>
    <scope>NUCLEOTIDE SEQUENCE [LARGE SCALE GENOMIC DNA]</scope>
    <source>
        <strain evidence="2">cv. Hass</strain>
    </source>
</reference>
<sequence>MLSTLCGEEGSTVTGSDDSTLTALVVDEGLSLVVILAHSLFEKQEQTNIPHGSPGWPVFGETLSFLKPHESNTIGSFLEDHCSRYGKVLRSHLFGSPTIISCDHELNAFVLQNEDRLFQCSYPKPIHGILGKLSMLVVVGDAHKRLRSIALGLTNTWKSKTGILHDIDRQVISTVESWKKRERIIFCEEARKFTFNVIVKQILSLKADEPQTAEILEDFLTFMKGLVSLPIYIPGAPYARAVKARARISSTVRAIVEERRKGVDRHEKGDFLDVLMSNGSVSDEEKVSLVLDLLLGGYETTSLLMSFTVYFLGTSPLALQQLKEEHQAIRTKKVKGEYLNLEDYKQMEFTQNVINEALRCGNIVKFVHRKALKDVRFKGFLIPSGWKVLPVFSSVHLDTSLHENASQFCPWRWMGQGTGKKFAPFGGGPRLCPGAELAKVETAFFLHHLVLNFQWSTQGEDHPIAYPYVEFKRGLPLMIQPIKTGFEGSPVGF</sequence>
<gene>
    <name evidence="1" type="ORF">MRB53_007543</name>
</gene>
<protein>
    <submittedName>
        <fullName evidence="1">Uncharacterized protein</fullName>
    </submittedName>
</protein>